<feature type="domain" description="NGN" evidence="2">
    <location>
        <begin position="118"/>
        <end position="198"/>
    </location>
</feature>
<keyword evidence="4" id="KW-1185">Reference proteome</keyword>
<dbReference type="Gene3D" id="3.30.70.940">
    <property type="entry name" value="NusG, N-terminal domain"/>
    <property type="match status" value="1"/>
</dbReference>
<dbReference type="GO" id="GO:0006357">
    <property type="term" value="P:regulation of transcription by RNA polymerase II"/>
    <property type="evidence" value="ECO:0007669"/>
    <property type="project" value="InterPro"/>
</dbReference>
<dbReference type="GO" id="GO:0032784">
    <property type="term" value="P:regulation of DNA-templated transcription elongation"/>
    <property type="evidence" value="ECO:0007669"/>
    <property type="project" value="InterPro"/>
</dbReference>
<proteinExistence type="predicted"/>
<sequence>MRRSDETKQILRAQRIHYSRVFLDLEARTSEHEEEEDDFEDDFDGFLDRRAFADDPHPRPIAVAMLDDVGPSLQEEADAIRARHRDRMDREGHFEPGQDIFQWVHAEAAHPALTDAAIWRLRVKSGHEADVVRTATLILPGSQFHASVKSITAPATMRGSVYIETDEIAAVKHLQSRVAFVLQNFQAVRVPLADYVSLVFSKSPALLSSRSWARVKRKGPYCGSLAWIQNADPYACCYELWLLPIAADEDPYGPSCQCYLLNGDIASLDEVQFRGGLLAVEDVPLYAVVEDDPCPTLQELGQFLTSQMTSDGRVPEDGEDLLDSVQTSISLLHHICPAMRGDQVYIIAGALAGCFGTVIVADARLLTVKLVSSTDTEEQVERSAVVYRLYPGDLVEVVRGPRQAVKCWILSIDWEKQVANAVAHSFAPYIGPDGPSALDIPASLDLDEFDIGLAFVRPTSQTFLMSSPSVISPPPAKPPAKKMKISQTPDPLANIEVRIGGKNKLSGVFGTIECGDHQYKAAWILTEGRAENVKVKIPLEQLTERHTGKSLKDYVDIPVPVRLAMRRDRERRWAGILDPALEESLFHGAMTGQWDHPSIAIDRRDLFPQLYETHTSADAPTAQPDSSATTPAIGLSEGGRREPSSSDPARLEQNYGLPGGQMPGLWLTQPALRGHTLDVVIRNSQRSHRGKYEGKIGTLVIPTGKKISMGNRDNSLEVTINSSFSLKRPFKLWNIFPLTTTEFEGHISAHDSVSLTEAIGAWALIIRPDKLGSPQYVGKFGEIHHGGYVVVDNEWLEFETNSLCRSDPFPRFKSTVVPIETEEERQRHDAMRAAMQF</sequence>
<dbReference type="InterPro" id="IPR005100">
    <property type="entry name" value="NGN-domain"/>
</dbReference>
<protein>
    <recommendedName>
        <fullName evidence="2">NGN domain-containing protein</fullName>
    </recommendedName>
</protein>
<evidence type="ECO:0000259" key="2">
    <source>
        <dbReference type="Pfam" id="PF03439"/>
    </source>
</evidence>
<dbReference type="EMBL" id="JARJCM010000139">
    <property type="protein sequence ID" value="KAJ7026392.1"/>
    <property type="molecule type" value="Genomic_DNA"/>
</dbReference>
<evidence type="ECO:0000313" key="3">
    <source>
        <dbReference type="EMBL" id="KAJ7026392.1"/>
    </source>
</evidence>
<evidence type="ECO:0000256" key="1">
    <source>
        <dbReference type="SAM" id="MobiDB-lite"/>
    </source>
</evidence>
<feature type="region of interest" description="Disordered" evidence="1">
    <location>
        <begin position="615"/>
        <end position="655"/>
    </location>
</feature>
<dbReference type="InterPro" id="IPR036735">
    <property type="entry name" value="NGN_dom_sf"/>
</dbReference>
<dbReference type="GO" id="GO:0003729">
    <property type="term" value="F:mRNA binding"/>
    <property type="evidence" value="ECO:0007669"/>
    <property type="project" value="TreeGrafter"/>
</dbReference>
<reference evidence="3" key="1">
    <citation type="submission" date="2023-03" db="EMBL/GenBank/DDBJ databases">
        <title>Massive genome expansion in bonnet fungi (Mycena s.s.) driven by repeated elements and novel gene families across ecological guilds.</title>
        <authorList>
            <consortium name="Lawrence Berkeley National Laboratory"/>
            <person name="Harder C.B."/>
            <person name="Miyauchi S."/>
            <person name="Viragh M."/>
            <person name="Kuo A."/>
            <person name="Thoen E."/>
            <person name="Andreopoulos B."/>
            <person name="Lu D."/>
            <person name="Skrede I."/>
            <person name="Drula E."/>
            <person name="Henrissat B."/>
            <person name="Morin E."/>
            <person name="Kohler A."/>
            <person name="Barry K."/>
            <person name="LaButti K."/>
            <person name="Morin E."/>
            <person name="Salamov A."/>
            <person name="Lipzen A."/>
            <person name="Mereny Z."/>
            <person name="Hegedus B."/>
            <person name="Baldrian P."/>
            <person name="Stursova M."/>
            <person name="Weitz H."/>
            <person name="Taylor A."/>
            <person name="Grigoriev I.V."/>
            <person name="Nagy L.G."/>
            <person name="Martin F."/>
            <person name="Kauserud H."/>
        </authorList>
    </citation>
    <scope>NUCLEOTIDE SEQUENCE</scope>
    <source>
        <strain evidence="3">CBHHK200</strain>
    </source>
</reference>
<evidence type="ECO:0000313" key="4">
    <source>
        <dbReference type="Proteomes" id="UP001218188"/>
    </source>
</evidence>
<dbReference type="PANTHER" id="PTHR11125">
    <property type="entry name" value="SUPPRESSOR OF TY 5"/>
    <property type="match status" value="1"/>
</dbReference>
<feature type="region of interest" description="Disordered" evidence="1">
    <location>
        <begin position="467"/>
        <end position="487"/>
    </location>
</feature>
<dbReference type="GO" id="GO:0006368">
    <property type="term" value="P:transcription elongation by RNA polymerase II"/>
    <property type="evidence" value="ECO:0007669"/>
    <property type="project" value="TreeGrafter"/>
</dbReference>
<dbReference type="AlphaFoldDB" id="A0AAD6WV56"/>
<feature type="compositionally biased region" description="Polar residues" evidence="1">
    <location>
        <begin position="615"/>
        <end position="630"/>
    </location>
</feature>
<organism evidence="3 4">
    <name type="scientific">Mycena alexandri</name>
    <dbReference type="NCBI Taxonomy" id="1745969"/>
    <lineage>
        <taxon>Eukaryota</taxon>
        <taxon>Fungi</taxon>
        <taxon>Dikarya</taxon>
        <taxon>Basidiomycota</taxon>
        <taxon>Agaricomycotina</taxon>
        <taxon>Agaricomycetes</taxon>
        <taxon>Agaricomycetidae</taxon>
        <taxon>Agaricales</taxon>
        <taxon>Marasmiineae</taxon>
        <taxon>Mycenaceae</taxon>
        <taxon>Mycena</taxon>
    </lineage>
</organism>
<dbReference type="GO" id="GO:0032044">
    <property type="term" value="C:DSIF complex"/>
    <property type="evidence" value="ECO:0007669"/>
    <property type="project" value="TreeGrafter"/>
</dbReference>
<name>A0AAD6WV56_9AGAR</name>
<gene>
    <name evidence="3" type="ORF">C8F04DRAFT_1268164</name>
</gene>
<dbReference type="PANTHER" id="PTHR11125:SF7">
    <property type="entry name" value="TRANSCRIPTION ELONGATION FACTOR SPT5"/>
    <property type="match status" value="1"/>
</dbReference>
<dbReference type="Pfam" id="PF03439">
    <property type="entry name" value="Spt5-NGN"/>
    <property type="match status" value="1"/>
</dbReference>
<dbReference type="InterPro" id="IPR039659">
    <property type="entry name" value="SPT5"/>
</dbReference>
<dbReference type="Proteomes" id="UP001218188">
    <property type="component" value="Unassembled WGS sequence"/>
</dbReference>
<accession>A0AAD6WV56</accession>
<comment type="caution">
    <text evidence="3">The sequence shown here is derived from an EMBL/GenBank/DDBJ whole genome shotgun (WGS) entry which is preliminary data.</text>
</comment>